<evidence type="ECO:0000256" key="1">
    <source>
        <dbReference type="ARBA" id="ARBA00004123"/>
    </source>
</evidence>
<keyword evidence="8" id="KW-1185">Reference proteome</keyword>
<keyword evidence="5" id="KW-0539">Nucleus</keyword>
<keyword evidence="2" id="KW-0805">Transcription regulation</keyword>
<dbReference type="PROSITE" id="PS50066">
    <property type="entry name" value="MADS_BOX_2"/>
    <property type="match status" value="1"/>
</dbReference>
<sequence>MARIRKKVKLQYISNDALRRATLRKRSSSLLKKVEELSMLCGVHGCGIIYSPEEAAPQVWPQPQDARRTLLTFNSLHEVERTRKMTNHLAFMQERVGKLRNKVAVLRESDDFSEVSTDNLWAAGYALDDLISKVFERKCAVISLPPQAPIGVAVGAGIGRGVAVGPVAAPAVVAPGAPTTPTIAEAGPSTQAIRGGDGGEFFVEQMFDFGSSSDAWH</sequence>
<dbReference type="GO" id="GO:0046983">
    <property type="term" value="F:protein dimerization activity"/>
    <property type="evidence" value="ECO:0007669"/>
    <property type="project" value="InterPro"/>
</dbReference>
<evidence type="ECO:0000256" key="2">
    <source>
        <dbReference type="ARBA" id="ARBA00023015"/>
    </source>
</evidence>
<dbReference type="OrthoDB" id="678337at2759"/>
<dbReference type="GO" id="GO:0000987">
    <property type="term" value="F:cis-regulatory region sequence-specific DNA binding"/>
    <property type="evidence" value="ECO:0007669"/>
    <property type="project" value="InterPro"/>
</dbReference>
<dbReference type="InterPro" id="IPR033897">
    <property type="entry name" value="SRF-like_MADS-box"/>
</dbReference>
<keyword evidence="3" id="KW-0238">DNA-binding</keyword>
<dbReference type="GO" id="GO:0005634">
    <property type="term" value="C:nucleus"/>
    <property type="evidence" value="ECO:0007669"/>
    <property type="project" value="UniProtKB-SubCell"/>
</dbReference>
<feature type="domain" description="MADS-box" evidence="6">
    <location>
        <begin position="3"/>
        <end position="51"/>
    </location>
</feature>
<evidence type="ECO:0000259" key="6">
    <source>
        <dbReference type="PROSITE" id="PS50066"/>
    </source>
</evidence>
<comment type="subcellular location">
    <subcellularLocation>
        <location evidence="1">Nucleus</location>
    </subcellularLocation>
</comment>
<name>A0A833R9B4_9POAL</name>
<comment type="caution">
    <text evidence="7">The sequence shown here is derived from an EMBL/GenBank/DDBJ whole genome shotgun (WGS) entry which is preliminary data.</text>
</comment>
<keyword evidence="4" id="KW-0804">Transcription</keyword>
<dbReference type="EMBL" id="SWLB01000012">
    <property type="protein sequence ID" value="KAF3332121.1"/>
    <property type="molecule type" value="Genomic_DNA"/>
</dbReference>
<dbReference type="Pfam" id="PF00319">
    <property type="entry name" value="SRF-TF"/>
    <property type="match status" value="1"/>
</dbReference>
<evidence type="ECO:0000256" key="3">
    <source>
        <dbReference type="ARBA" id="ARBA00023125"/>
    </source>
</evidence>
<dbReference type="InterPro" id="IPR036879">
    <property type="entry name" value="TF_MADSbox_sf"/>
</dbReference>
<accession>A0A833R9B4</accession>
<evidence type="ECO:0000256" key="4">
    <source>
        <dbReference type="ARBA" id="ARBA00023163"/>
    </source>
</evidence>
<gene>
    <name evidence="7" type="ORF">FCM35_KLT03527</name>
</gene>
<dbReference type="Gene3D" id="3.40.1810.10">
    <property type="entry name" value="Transcription factor, MADS-box"/>
    <property type="match status" value="1"/>
</dbReference>
<evidence type="ECO:0000256" key="5">
    <source>
        <dbReference type="ARBA" id="ARBA00023242"/>
    </source>
</evidence>
<evidence type="ECO:0000313" key="8">
    <source>
        <dbReference type="Proteomes" id="UP000623129"/>
    </source>
</evidence>
<dbReference type="GO" id="GO:0045944">
    <property type="term" value="P:positive regulation of transcription by RNA polymerase II"/>
    <property type="evidence" value="ECO:0007669"/>
    <property type="project" value="InterPro"/>
</dbReference>
<dbReference type="GO" id="GO:0000981">
    <property type="term" value="F:DNA-binding transcription factor activity, RNA polymerase II-specific"/>
    <property type="evidence" value="ECO:0007669"/>
    <property type="project" value="InterPro"/>
</dbReference>
<dbReference type="SUPFAM" id="SSF55455">
    <property type="entry name" value="SRF-like"/>
    <property type="match status" value="1"/>
</dbReference>
<evidence type="ECO:0000313" key="7">
    <source>
        <dbReference type="EMBL" id="KAF3332121.1"/>
    </source>
</evidence>
<dbReference type="PRINTS" id="PR00404">
    <property type="entry name" value="MADSDOMAIN"/>
</dbReference>
<dbReference type="Proteomes" id="UP000623129">
    <property type="component" value="Unassembled WGS sequence"/>
</dbReference>
<organism evidence="7 8">
    <name type="scientific">Carex littledalei</name>
    <dbReference type="NCBI Taxonomy" id="544730"/>
    <lineage>
        <taxon>Eukaryota</taxon>
        <taxon>Viridiplantae</taxon>
        <taxon>Streptophyta</taxon>
        <taxon>Embryophyta</taxon>
        <taxon>Tracheophyta</taxon>
        <taxon>Spermatophyta</taxon>
        <taxon>Magnoliopsida</taxon>
        <taxon>Liliopsida</taxon>
        <taxon>Poales</taxon>
        <taxon>Cyperaceae</taxon>
        <taxon>Cyperoideae</taxon>
        <taxon>Cariceae</taxon>
        <taxon>Carex</taxon>
        <taxon>Carex subgen. Euthyceras</taxon>
    </lineage>
</organism>
<proteinExistence type="predicted"/>
<protein>
    <submittedName>
        <fullName evidence="7">Agamous-like MADS-box protein AGL80</fullName>
    </submittedName>
</protein>
<dbReference type="CDD" id="cd00266">
    <property type="entry name" value="MADS_SRF_like"/>
    <property type="match status" value="1"/>
</dbReference>
<dbReference type="AlphaFoldDB" id="A0A833R9B4"/>
<dbReference type="SMART" id="SM00432">
    <property type="entry name" value="MADS"/>
    <property type="match status" value="1"/>
</dbReference>
<reference evidence="7" key="1">
    <citation type="submission" date="2020-01" db="EMBL/GenBank/DDBJ databases">
        <title>Genome sequence of Kobresia littledalei, the first chromosome-level genome in the family Cyperaceae.</title>
        <authorList>
            <person name="Qu G."/>
        </authorList>
    </citation>
    <scope>NUCLEOTIDE SEQUENCE</scope>
    <source>
        <strain evidence="7">C.B.Clarke</strain>
        <tissue evidence="7">Leaf</tissue>
    </source>
</reference>
<dbReference type="InterPro" id="IPR002100">
    <property type="entry name" value="TF_MADSbox"/>
</dbReference>